<dbReference type="GO" id="GO:0022857">
    <property type="term" value="F:transmembrane transporter activity"/>
    <property type="evidence" value="ECO:0007669"/>
    <property type="project" value="InterPro"/>
</dbReference>
<dbReference type="CDD" id="cd06582">
    <property type="entry name" value="TM_PBP1_LivH_like"/>
    <property type="match status" value="1"/>
</dbReference>
<feature type="transmembrane region" description="Helical" evidence="9">
    <location>
        <begin position="12"/>
        <end position="32"/>
    </location>
</feature>
<keyword evidence="6 9" id="KW-1133">Transmembrane helix</keyword>
<dbReference type="AlphaFoldDB" id="A0A3A4NK93"/>
<evidence type="ECO:0000256" key="6">
    <source>
        <dbReference type="ARBA" id="ARBA00022989"/>
    </source>
</evidence>
<feature type="transmembrane region" description="Helical" evidence="9">
    <location>
        <begin position="228"/>
        <end position="256"/>
    </location>
</feature>
<feature type="transmembrane region" description="Helical" evidence="9">
    <location>
        <begin position="145"/>
        <end position="162"/>
    </location>
</feature>
<keyword evidence="4 9" id="KW-0812">Transmembrane</keyword>
<keyword evidence="3" id="KW-1003">Cell membrane</keyword>
<feature type="transmembrane region" description="Helical" evidence="9">
    <location>
        <begin position="44"/>
        <end position="60"/>
    </location>
</feature>
<feature type="transmembrane region" description="Helical" evidence="9">
    <location>
        <begin position="95"/>
        <end position="117"/>
    </location>
</feature>
<dbReference type="InterPro" id="IPR052157">
    <property type="entry name" value="BCAA_transport_permease"/>
</dbReference>
<evidence type="ECO:0000256" key="5">
    <source>
        <dbReference type="ARBA" id="ARBA00022970"/>
    </source>
</evidence>
<protein>
    <submittedName>
        <fullName evidence="10">Branched-chain amino acid ABC transporter permease</fullName>
    </submittedName>
</protein>
<evidence type="ECO:0000256" key="7">
    <source>
        <dbReference type="ARBA" id="ARBA00023136"/>
    </source>
</evidence>
<dbReference type="PANTHER" id="PTHR11795:SF450">
    <property type="entry name" value="ABC TRANSPORTER PERMEASE PROTEIN"/>
    <property type="match status" value="1"/>
</dbReference>
<evidence type="ECO:0000256" key="4">
    <source>
        <dbReference type="ARBA" id="ARBA00022692"/>
    </source>
</evidence>
<gene>
    <name evidence="10" type="ORF">C4520_10475</name>
</gene>
<evidence type="ECO:0000313" key="11">
    <source>
        <dbReference type="Proteomes" id="UP000265882"/>
    </source>
</evidence>
<dbReference type="Proteomes" id="UP000265882">
    <property type="component" value="Unassembled WGS sequence"/>
</dbReference>
<proteinExistence type="inferred from homology"/>
<feature type="transmembrane region" description="Helical" evidence="9">
    <location>
        <begin position="66"/>
        <end position="83"/>
    </location>
</feature>
<name>A0A3A4NK93_ABYX5</name>
<sequence>MDVLSRTLQYLFTGVAIGSIYAMVALGFNIIYNCTGIINFAQGEFVMLGGMFMVTLTTVWKLPLPIAFPIAVVLVVLVGVGFERVAIHPLKAPSVLVLIMITIAGSILIKGIAMFAWGKEARYLPHFSGETPIAVLGATILPQSLWVLGSLAAVVLGLAWFFNRTLMGKAMRACAHNPAAARLVGISVKQMVTISFGLSAGIGAVAGIVITPIVLMDYQRGAMLALKGFGAAILGGLGSGPGAVVAGLLIGILESLGAGYISSHYKDAIALIVLLAVLFIRPSGLLGDTEAQRLKKF</sequence>
<feature type="transmembrane region" description="Helical" evidence="9">
    <location>
        <begin position="192"/>
        <end position="216"/>
    </location>
</feature>
<dbReference type="GO" id="GO:0005886">
    <property type="term" value="C:plasma membrane"/>
    <property type="evidence" value="ECO:0007669"/>
    <property type="project" value="UniProtKB-SubCell"/>
</dbReference>
<organism evidence="10 11">
    <name type="scientific">Abyssobacteria bacterium (strain SURF_5)</name>
    <dbReference type="NCBI Taxonomy" id="2093360"/>
    <lineage>
        <taxon>Bacteria</taxon>
        <taxon>Pseudomonadati</taxon>
        <taxon>Candidatus Hydrogenedentota</taxon>
        <taxon>Candidatus Abyssobacteria</taxon>
    </lineage>
</organism>
<dbReference type="PANTHER" id="PTHR11795">
    <property type="entry name" value="BRANCHED-CHAIN AMINO ACID TRANSPORT SYSTEM PERMEASE PROTEIN LIVH"/>
    <property type="match status" value="1"/>
</dbReference>
<dbReference type="Pfam" id="PF02653">
    <property type="entry name" value="BPD_transp_2"/>
    <property type="match status" value="1"/>
</dbReference>
<evidence type="ECO:0000256" key="3">
    <source>
        <dbReference type="ARBA" id="ARBA00022475"/>
    </source>
</evidence>
<evidence type="ECO:0000313" key="10">
    <source>
        <dbReference type="EMBL" id="RJP21133.1"/>
    </source>
</evidence>
<keyword evidence="2" id="KW-0813">Transport</keyword>
<comment type="subcellular location">
    <subcellularLocation>
        <location evidence="1">Cell membrane</location>
        <topology evidence="1">Multi-pass membrane protein</topology>
    </subcellularLocation>
</comment>
<keyword evidence="7 9" id="KW-0472">Membrane</keyword>
<reference evidence="10 11" key="1">
    <citation type="journal article" date="2017" name="ISME J.">
        <title>Energy and carbon metabolisms in a deep terrestrial subsurface fluid microbial community.</title>
        <authorList>
            <person name="Momper L."/>
            <person name="Jungbluth S.P."/>
            <person name="Lee M.D."/>
            <person name="Amend J.P."/>
        </authorList>
    </citation>
    <scope>NUCLEOTIDE SEQUENCE [LARGE SCALE GENOMIC DNA]</scope>
    <source>
        <strain evidence="10">SURF_5</strain>
    </source>
</reference>
<evidence type="ECO:0000256" key="9">
    <source>
        <dbReference type="SAM" id="Phobius"/>
    </source>
</evidence>
<dbReference type="InterPro" id="IPR001851">
    <property type="entry name" value="ABC_transp_permease"/>
</dbReference>
<feature type="transmembrane region" description="Helical" evidence="9">
    <location>
        <begin position="268"/>
        <end position="287"/>
    </location>
</feature>
<evidence type="ECO:0000256" key="1">
    <source>
        <dbReference type="ARBA" id="ARBA00004651"/>
    </source>
</evidence>
<keyword evidence="5" id="KW-0029">Amino-acid transport</keyword>
<dbReference type="EMBL" id="QZKU01000070">
    <property type="protein sequence ID" value="RJP21133.1"/>
    <property type="molecule type" value="Genomic_DNA"/>
</dbReference>
<comment type="similarity">
    <text evidence="8">Belongs to the binding-protein-dependent transport system permease family. LivHM subfamily.</text>
</comment>
<comment type="caution">
    <text evidence="10">The sequence shown here is derived from an EMBL/GenBank/DDBJ whole genome shotgun (WGS) entry which is preliminary data.</text>
</comment>
<dbReference type="GO" id="GO:0006865">
    <property type="term" value="P:amino acid transport"/>
    <property type="evidence" value="ECO:0007669"/>
    <property type="project" value="UniProtKB-KW"/>
</dbReference>
<evidence type="ECO:0000256" key="8">
    <source>
        <dbReference type="ARBA" id="ARBA00037998"/>
    </source>
</evidence>
<accession>A0A3A4NK93</accession>
<evidence type="ECO:0000256" key="2">
    <source>
        <dbReference type="ARBA" id="ARBA00022448"/>
    </source>
</evidence>